<dbReference type="GO" id="GO:0032543">
    <property type="term" value="P:mitochondrial translation"/>
    <property type="evidence" value="ECO:0007669"/>
    <property type="project" value="TreeGrafter"/>
</dbReference>
<dbReference type="GO" id="GO:0005743">
    <property type="term" value="C:mitochondrial inner membrane"/>
    <property type="evidence" value="ECO:0007669"/>
    <property type="project" value="UniProtKB-SubCell"/>
</dbReference>
<proteinExistence type="inferred from homology"/>
<evidence type="ECO:0000256" key="5">
    <source>
        <dbReference type="ARBA" id="ARBA00023128"/>
    </source>
</evidence>
<evidence type="ECO:0000256" key="9">
    <source>
        <dbReference type="PIRNR" id="PIRNR006230"/>
    </source>
</evidence>
<evidence type="ECO:0000313" key="11">
    <source>
        <dbReference type="EMBL" id="KAG7169987.1"/>
    </source>
</evidence>
<keyword evidence="12" id="KW-1185">Reference proteome</keyword>
<comment type="caution">
    <text evidence="11">The sequence shown here is derived from an EMBL/GenBank/DDBJ whole genome shotgun (WGS) entry which is preliminary data.</text>
</comment>
<dbReference type="PANTHER" id="PTHR45782">
    <property type="entry name" value="MITOCHONDRIAL RIBOSOME-ASSOCIATED GTPASE 1"/>
    <property type="match status" value="1"/>
</dbReference>
<protein>
    <recommendedName>
        <fullName evidence="9">Mitochondrial GTPase 1</fullName>
    </recommendedName>
</protein>
<dbReference type="GO" id="GO:0003924">
    <property type="term" value="F:GTPase activity"/>
    <property type="evidence" value="ECO:0007669"/>
    <property type="project" value="TreeGrafter"/>
</dbReference>
<evidence type="ECO:0000256" key="8">
    <source>
        <dbReference type="ARBA" id="ARBA00045284"/>
    </source>
</evidence>
<comment type="similarity">
    <text evidence="9">Belongs to the TRAFAC class YlqF/YawG GTPase family. MTG1 subfamily.</text>
</comment>
<dbReference type="FunFam" id="1.10.1580.10:FF:000004">
    <property type="entry name" value="Mitochondrial GTPase 1"/>
    <property type="match status" value="1"/>
</dbReference>
<dbReference type="InterPro" id="IPR030378">
    <property type="entry name" value="G_CP_dom"/>
</dbReference>
<dbReference type="PIRSF" id="PIRSF006230">
    <property type="entry name" value="MG442"/>
    <property type="match status" value="1"/>
</dbReference>
<dbReference type="PANTHER" id="PTHR45782:SF4">
    <property type="entry name" value="MITOCHONDRIAL RIBOSOME-ASSOCIATED GTPASE 1"/>
    <property type="match status" value="1"/>
</dbReference>
<evidence type="ECO:0000256" key="2">
    <source>
        <dbReference type="ARBA" id="ARBA00022741"/>
    </source>
</evidence>
<comment type="subcellular location">
    <subcellularLocation>
        <location evidence="1">Mitochondrion inner membrane</location>
        <topology evidence="1">Peripheral membrane protein</topology>
        <orientation evidence="1">Matrix side</orientation>
    </subcellularLocation>
</comment>
<feature type="domain" description="CP-type G" evidence="10">
    <location>
        <begin position="35"/>
        <end position="210"/>
    </location>
</feature>
<evidence type="ECO:0000259" key="10">
    <source>
        <dbReference type="PROSITE" id="PS51721"/>
    </source>
</evidence>
<keyword evidence="5 9" id="KW-0496">Mitochondrion</keyword>
<keyword evidence="4" id="KW-0809">Transit peptide</keyword>
<dbReference type="InterPro" id="IPR006073">
    <property type="entry name" value="GTP-bd"/>
</dbReference>
<dbReference type="Proteomes" id="UP000747542">
    <property type="component" value="Unassembled WGS sequence"/>
</dbReference>
<dbReference type="PROSITE" id="PS51721">
    <property type="entry name" value="G_CP"/>
    <property type="match status" value="1"/>
</dbReference>
<keyword evidence="3" id="KW-0999">Mitochondrion inner membrane</keyword>
<keyword evidence="2 9" id="KW-0547">Nucleotide-binding</keyword>
<evidence type="ECO:0000256" key="6">
    <source>
        <dbReference type="ARBA" id="ARBA00023134"/>
    </source>
</evidence>
<name>A0A8J5N0G5_HOMAM</name>
<dbReference type="EMBL" id="JAHLQT010014894">
    <property type="protein sequence ID" value="KAG7169987.1"/>
    <property type="molecule type" value="Genomic_DNA"/>
</dbReference>
<keyword evidence="6 9" id="KW-0342">GTP-binding</keyword>
<evidence type="ECO:0000256" key="4">
    <source>
        <dbReference type="ARBA" id="ARBA00022946"/>
    </source>
</evidence>
<dbReference type="InterPro" id="IPR016478">
    <property type="entry name" value="GTPase_MTG1"/>
</dbReference>
<dbReference type="Pfam" id="PF01926">
    <property type="entry name" value="MMR_HSR1"/>
    <property type="match status" value="1"/>
</dbReference>
<reference evidence="11" key="1">
    <citation type="journal article" date="2021" name="Sci. Adv.">
        <title>The American lobster genome reveals insights on longevity, neural, and immune adaptations.</title>
        <authorList>
            <person name="Polinski J.M."/>
            <person name="Zimin A.V."/>
            <person name="Clark K.F."/>
            <person name="Kohn A.B."/>
            <person name="Sadowski N."/>
            <person name="Timp W."/>
            <person name="Ptitsyn A."/>
            <person name="Khanna P."/>
            <person name="Romanova D.Y."/>
            <person name="Williams P."/>
            <person name="Greenwood S.J."/>
            <person name="Moroz L.L."/>
            <person name="Walt D.R."/>
            <person name="Bodnar A.G."/>
        </authorList>
    </citation>
    <scope>NUCLEOTIDE SEQUENCE</scope>
    <source>
        <strain evidence="11">GMGI-L3</strain>
    </source>
</reference>
<evidence type="ECO:0000256" key="1">
    <source>
        <dbReference type="ARBA" id="ARBA00004443"/>
    </source>
</evidence>
<gene>
    <name evidence="11" type="primary">mtg1-L</name>
    <name evidence="11" type="ORF">Hamer_G012204</name>
</gene>
<evidence type="ECO:0000256" key="7">
    <source>
        <dbReference type="ARBA" id="ARBA00023136"/>
    </source>
</evidence>
<evidence type="ECO:0000256" key="3">
    <source>
        <dbReference type="ARBA" id="ARBA00022792"/>
    </source>
</evidence>
<sequence length="329" mass="37203">MAVPVVRHGLRMRKFFNIKNQDVAQWFPGHMAKGLNQMQRKLKSVDCIIEVHDARIPVSGRNSLFEKRLGLSSLKPHILILNKIDLADLRHRNKIESYYESQGVKNIIFANCKKPDSRGIKSIIPTVSELVQNAERFNRSEEKEYQMMVIGIPNVGKSSLINALRAKHTRKSKATQVGGLPGITRSVLERIKVCHHPKVYLLDTPGVLSPRIPDVETGLKLALVATIKDHLVGEDIMADYLLYRLNSQGNHSYVSYLGIDEPTDTIQQLLVSAAIKNNWMVKIRDHRGIQTVPNIMLSATKFIKGFRTGQFGTLLLDDTPLMLEKERNN</sequence>
<dbReference type="GO" id="GO:0005525">
    <property type="term" value="F:GTP binding"/>
    <property type="evidence" value="ECO:0007669"/>
    <property type="project" value="UniProtKB-KW"/>
</dbReference>
<dbReference type="AlphaFoldDB" id="A0A8J5N0G5"/>
<keyword evidence="7" id="KW-0472">Membrane</keyword>
<dbReference type="OrthoDB" id="269151at2759"/>
<comment type="function">
    <text evidence="8 9">Plays a role in the regulation of the mitochondrial ribosome assembly and of translational activity. Displays mitochondrial GTPase activity.</text>
</comment>
<dbReference type="CDD" id="cd01856">
    <property type="entry name" value="YlqF"/>
    <property type="match status" value="1"/>
</dbReference>
<accession>A0A8J5N0G5</accession>
<dbReference type="FunFam" id="3.40.50.300:FF:000876">
    <property type="entry name" value="Mitochondrial GTPase 1"/>
    <property type="match status" value="1"/>
</dbReference>
<organism evidence="11 12">
    <name type="scientific">Homarus americanus</name>
    <name type="common">American lobster</name>
    <dbReference type="NCBI Taxonomy" id="6706"/>
    <lineage>
        <taxon>Eukaryota</taxon>
        <taxon>Metazoa</taxon>
        <taxon>Ecdysozoa</taxon>
        <taxon>Arthropoda</taxon>
        <taxon>Crustacea</taxon>
        <taxon>Multicrustacea</taxon>
        <taxon>Malacostraca</taxon>
        <taxon>Eumalacostraca</taxon>
        <taxon>Eucarida</taxon>
        <taxon>Decapoda</taxon>
        <taxon>Pleocyemata</taxon>
        <taxon>Astacidea</taxon>
        <taxon>Nephropoidea</taxon>
        <taxon>Nephropidae</taxon>
        <taxon>Homarus</taxon>
    </lineage>
</organism>
<evidence type="ECO:0000313" key="12">
    <source>
        <dbReference type="Proteomes" id="UP000747542"/>
    </source>
</evidence>